<comment type="subcellular location">
    <subcellularLocation>
        <location evidence="1">Membrane</location>
        <topology evidence="1">Multi-pass membrane protein</topology>
    </subcellularLocation>
</comment>
<sequence>MQSWVLLSRIRRSLKRWIPSQQPQYEQVEAIDLEELRADGSRVDVARHEYGILQDWLTSLMRSVQSADYLEQAWLPGTSKDAHYYVPLAGLARQSQWLKTITSKEFLCPLLASAGLEMLASLLTLLLPLFLRRVLQDPTHIGNFVALFLASAVATLAGRAKDQICRVLSVRASSVLSLALFQKSVRFSNLAHLRSPVGKVLGSSTTDMMLVRNYVLKVHDIWSSPVQLLLIAFMIVRLLGLSGVVGYVAMSILLFSQTRANAAVGVAVEDYLRIDEVRINHLNSAFQKIRGIKSLGLESMFLKEIRSAREIQLEALWRRLRVVFCFFISINQMIPAVTAMVSLTSYWYTGHELVPEVVFPALTLFEMTFSPASKFSLSVTRQFSILPCVRRILHILQQTEHRPASHEPGEISQPSDPSTGNLIHFHDAKVSYPTADDSSTSFVLGPITMGIPAHKLTIIHGASGSGKSTVLAAIGGQAEVVEGQLLRKSATMALCTQDPWIMLGTVRDNITFLRSYEPVRYRQVVRLCCLESDIASFPGGDLAIVGESGANLSGGQKARISLARAIYSEADLLLLDDCLAAVDPRVARKLFHECILKLPQTVILGNATSASERGRMLSRLFEVTHQAEFIRYCDHVVSLANGMVAEVGSPEELRKSPHGIIGSILLGETGTYRKDHSDGVMSMETTSKPDSADSKQITLVEEERARGKVDTDLYRFYFECAGGPQFIMLLSLMLFLTVAVRIVNSFWLPWWMGNVLSVSTPTYLAGYALVVMLQAAFIASVGVILVLGTMKASRSIHEGVVTRLFRAPLDFFSGQPLGRVLNRLSVDIDGIDFRLINAGDLLLMAATSLFAAVIVLVWSSPYLLLAFGPIFYFQYRIQSLYRVSARELRRVCSILDSPVLSVITESMASMPTIQTYDARELFEERHRVALSRAIVGITVRYALETWITLRIEMLSVGLLGCAGLLGVFGVLDSLQMGLIFTLSISLSKHMHQFLWSLINVEVEMNSTERLRHYMTRIPVEDDHRVQPTSPTWMGDTPDGAHPYIVIKSPDSEPEGEIIFSNVTVQYPRSHSPSLRDFSMCIRSGEKVGIIGHSGSGKSTILAALSALAPVVHGRITIRGTPINDLPLTTLRSMVHVLPQDSVLFPGSVRQNLDPQLSHSDDTLLHALSVVGAFHAFDLRHSGPLPEERGAQADPTHHCTNSSNLLDLVIAPGGTNLSAGQAQLICLARALLANPRILVLDEATSSVDLQTENHIQQVLQEHFRDSIILCVAHRPTSVAWMDRVIVMADGMCVREEGRSGSNADVGDVSSNY</sequence>
<dbReference type="InterPro" id="IPR003593">
    <property type="entry name" value="AAA+_ATPase"/>
</dbReference>
<dbReference type="InterPro" id="IPR011527">
    <property type="entry name" value="ABC1_TM_dom"/>
</dbReference>
<gene>
    <name evidence="12" type="ORF">BO99DRAFT_433011</name>
</gene>
<keyword evidence="2" id="KW-0813">Transport</keyword>
<dbReference type="InterPro" id="IPR050173">
    <property type="entry name" value="ABC_transporter_C-like"/>
</dbReference>
<keyword evidence="5" id="KW-0547">Nucleotide-binding</keyword>
<organism evidence="12 13">
    <name type="scientific">Aspergillus violaceofuscus (strain CBS 115571)</name>
    <dbReference type="NCBI Taxonomy" id="1450538"/>
    <lineage>
        <taxon>Eukaryota</taxon>
        <taxon>Fungi</taxon>
        <taxon>Dikarya</taxon>
        <taxon>Ascomycota</taxon>
        <taxon>Pezizomycotina</taxon>
        <taxon>Eurotiomycetes</taxon>
        <taxon>Eurotiomycetidae</taxon>
        <taxon>Eurotiales</taxon>
        <taxon>Aspergillaceae</taxon>
        <taxon>Aspergillus</taxon>
    </lineage>
</organism>
<dbReference type="GO" id="GO:0140359">
    <property type="term" value="F:ABC-type transporter activity"/>
    <property type="evidence" value="ECO:0007669"/>
    <property type="project" value="InterPro"/>
</dbReference>
<dbReference type="SMART" id="SM00382">
    <property type="entry name" value="AAA"/>
    <property type="match status" value="2"/>
</dbReference>
<evidence type="ECO:0000256" key="9">
    <source>
        <dbReference type="SAM" id="Phobius"/>
    </source>
</evidence>
<dbReference type="GO" id="GO:0016887">
    <property type="term" value="F:ATP hydrolysis activity"/>
    <property type="evidence" value="ECO:0007669"/>
    <property type="project" value="InterPro"/>
</dbReference>
<proteinExistence type="predicted"/>
<dbReference type="PROSITE" id="PS00211">
    <property type="entry name" value="ABC_TRANSPORTER_1"/>
    <property type="match status" value="2"/>
</dbReference>
<evidence type="ECO:0000313" key="12">
    <source>
        <dbReference type="EMBL" id="PYI19064.1"/>
    </source>
</evidence>
<accession>A0A2V5HBA2</accession>
<dbReference type="PROSITE" id="PS50893">
    <property type="entry name" value="ABC_TRANSPORTER_2"/>
    <property type="match status" value="2"/>
</dbReference>
<keyword evidence="7 9" id="KW-1133">Transmembrane helix</keyword>
<evidence type="ECO:0000256" key="3">
    <source>
        <dbReference type="ARBA" id="ARBA00022692"/>
    </source>
</evidence>
<evidence type="ECO:0000256" key="4">
    <source>
        <dbReference type="ARBA" id="ARBA00022737"/>
    </source>
</evidence>
<dbReference type="PROSITE" id="PS50929">
    <property type="entry name" value="ABC_TM1F"/>
    <property type="match status" value="2"/>
</dbReference>
<dbReference type="OMA" id="YWFVWWI"/>
<evidence type="ECO:0000256" key="2">
    <source>
        <dbReference type="ARBA" id="ARBA00022448"/>
    </source>
</evidence>
<feature type="domain" description="ABC transmembrane type-1" evidence="11">
    <location>
        <begin position="729"/>
        <end position="972"/>
    </location>
</feature>
<dbReference type="PANTHER" id="PTHR24223:SF415">
    <property type="entry name" value="FI20190P1"/>
    <property type="match status" value="1"/>
</dbReference>
<feature type="transmembrane region" description="Helical" evidence="9">
    <location>
        <begin position="226"/>
        <end position="249"/>
    </location>
</feature>
<dbReference type="Pfam" id="PF00664">
    <property type="entry name" value="ABC_membrane"/>
    <property type="match status" value="2"/>
</dbReference>
<keyword evidence="8 9" id="KW-0472">Membrane</keyword>
<dbReference type="GO" id="GO:0005737">
    <property type="term" value="C:cytoplasm"/>
    <property type="evidence" value="ECO:0007669"/>
    <property type="project" value="UniProtKB-ARBA"/>
</dbReference>
<keyword evidence="3 9" id="KW-0812">Transmembrane</keyword>
<keyword evidence="12" id="KW-0378">Hydrolase</keyword>
<evidence type="ECO:0000256" key="6">
    <source>
        <dbReference type="ARBA" id="ARBA00022840"/>
    </source>
</evidence>
<evidence type="ECO:0000259" key="11">
    <source>
        <dbReference type="PROSITE" id="PS50929"/>
    </source>
</evidence>
<feature type="transmembrane region" description="Helical" evidence="9">
    <location>
        <begin position="726"/>
        <end position="752"/>
    </location>
</feature>
<dbReference type="InterPro" id="IPR017871">
    <property type="entry name" value="ABC_transporter-like_CS"/>
</dbReference>
<evidence type="ECO:0000256" key="1">
    <source>
        <dbReference type="ARBA" id="ARBA00004141"/>
    </source>
</evidence>
<name>A0A2V5HBA2_ASPV1</name>
<dbReference type="GO" id="GO:0005524">
    <property type="term" value="F:ATP binding"/>
    <property type="evidence" value="ECO:0007669"/>
    <property type="project" value="UniProtKB-KW"/>
</dbReference>
<dbReference type="SUPFAM" id="SSF90123">
    <property type="entry name" value="ABC transporter transmembrane region"/>
    <property type="match status" value="2"/>
</dbReference>
<feature type="transmembrane region" description="Helical" evidence="9">
    <location>
        <begin position="956"/>
        <end position="982"/>
    </location>
</feature>
<keyword evidence="6" id="KW-0067">ATP-binding</keyword>
<feature type="domain" description="ABC transporter" evidence="10">
    <location>
        <begin position="1057"/>
        <end position="1307"/>
    </location>
</feature>
<evidence type="ECO:0000256" key="7">
    <source>
        <dbReference type="ARBA" id="ARBA00022989"/>
    </source>
</evidence>
<dbReference type="Gene3D" id="1.20.1560.10">
    <property type="entry name" value="ABC transporter type 1, transmembrane domain"/>
    <property type="match status" value="2"/>
</dbReference>
<dbReference type="SUPFAM" id="SSF52540">
    <property type="entry name" value="P-loop containing nucleoside triphosphate hydrolases"/>
    <property type="match status" value="2"/>
</dbReference>
<dbReference type="InterPro" id="IPR036640">
    <property type="entry name" value="ABC1_TM_sf"/>
</dbReference>
<feature type="transmembrane region" description="Helical" evidence="9">
    <location>
        <begin position="322"/>
        <end position="347"/>
    </location>
</feature>
<feature type="transmembrane region" description="Helical" evidence="9">
    <location>
        <begin position="764"/>
        <end position="787"/>
    </location>
</feature>
<keyword evidence="13" id="KW-1185">Reference proteome</keyword>
<dbReference type="Gene3D" id="3.40.50.300">
    <property type="entry name" value="P-loop containing nucleotide triphosphate hydrolases"/>
    <property type="match status" value="2"/>
</dbReference>
<dbReference type="InterPro" id="IPR027417">
    <property type="entry name" value="P-loop_NTPase"/>
</dbReference>
<evidence type="ECO:0000256" key="8">
    <source>
        <dbReference type="ARBA" id="ARBA00023136"/>
    </source>
</evidence>
<evidence type="ECO:0000256" key="5">
    <source>
        <dbReference type="ARBA" id="ARBA00022741"/>
    </source>
</evidence>
<keyword evidence="4" id="KW-0677">Repeat</keyword>
<protein>
    <submittedName>
        <fullName evidence="12">P-loop containing nucleoside triphosphate hydrolase protein</fullName>
    </submittedName>
</protein>
<feature type="transmembrane region" description="Helical" evidence="9">
    <location>
        <begin position="841"/>
        <end position="864"/>
    </location>
</feature>
<reference evidence="12 13" key="1">
    <citation type="submission" date="2018-02" db="EMBL/GenBank/DDBJ databases">
        <title>The genomes of Aspergillus section Nigri reveals drivers in fungal speciation.</title>
        <authorList>
            <consortium name="DOE Joint Genome Institute"/>
            <person name="Vesth T.C."/>
            <person name="Nybo J."/>
            <person name="Theobald S."/>
            <person name="Brandl J."/>
            <person name="Frisvad J.C."/>
            <person name="Nielsen K.F."/>
            <person name="Lyhne E.K."/>
            <person name="Kogle M.E."/>
            <person name="Kuo A."/>
            <person name="Riley R."/>
            <person name="Clum A."/>
            <person name="Nolan M."/>
            <person name="Lipzen A."/>
            <person name="Salamov A."/>
            <person name="Henrissat B."/>
            <person name="Wiebenga A."/>
            <person name="De vries R.P."/>
            <person name="Grigoriev I.V."/>
            <person name="Mortensen U.H."/>
            <person name="Andersen M.R."/>
            <person name="Baker S.E."/>
        </authorList>
    </citation>
    <scope>NUCLEOTIDE SEQUENCE [LARGE SCALE GENOMIC DNA]</scope>
    <source>
        <strain evidence="12 13">CBS 115571</strain>
    </source>
</reference>
<dbReference type="PANTHER" id="PTHR24223">
    <property type="entry name" value="ATP-BINDING CASSETTE SUB-FAMILY C"/>
    <property type="match status" value="1"/>
</dbReference>
<feature type="domain" description="ABC transmembrane type-1" evidence="11">
    <location>
        <begin position="118"/>
        <end position="376"/>
    </location>
</feature>
<dbReference type="EMBL" id="KZ825138">
    <property type="protein sequence ID" value="PYI19064.1"/>
    <property type="molecule type" value="Genomic_DNA"/>
</dbReference>
<evidence type="ECO:0000313" key="13">
    <source>
        <dbReference type="Proteomes" id="UP000249829"/>
    </source>
</evidence>
<feature type="domain" description="ABC transporter" evidence="10">
    <location>
        <begin position="423"/>
        <end position="666"/>
    </location>
</feature>
<dbReference type="InterPro" id="IPR003439">
    <property type="entry name" value="ABC_transporter-like_ATP-bd"/>
</dbReference>
<dbReference type="FunFam" id="1.20.1560.10:FF:000013">
    <property type="entry name" value="ABC transporter C family member 2"/>
    <property type="match status" value="1"/>
</dbReference>
<dbReference type="Pfam" id="PF00005">
    <property type="entry name" value="ABC_tran"/>
    <property type="match status" value="2"/>
</dbReference>
<dbReference type="STRING" id="1450538.A0A2V5HBA2"/>
<dbReference type="GO" id="GO:0016020">
    <property type="term" value="C:membrane"/>
    <property type="evidence" value="ECO:0007669"/>
    <property type="project" value="UniProtKB-SubCell"/>
</dbReference>
<dbReference type="Proteomes" id="UP000249829">
    <property type="component" value="Unassembled WGS sequence"/>
</dbReference>
<evidence type="ECO:0000259" key="10">
    <source>
        <dbReference type="PROSITE" id="PS50893"/>
    </source>
</evidence>